<dbReference type="HOGENOM" id="CLU_2118344_0_0_11"/>
<reference evidence="1 2" key="2">
    <citation type="journal article" date="2012" name="Nucleic Acids Res.">
        <title>Massive gene acquisitions in Mycobacterium indicus pranii provide a perspective on mycobacterial evolution.</title>
        <authorList>
            <person name="Saini V."/>
            <person name="Raghuvanshi S."/>
            <person name="Khurana J.P."/>
            <person name="Ahmed N."/>
            <person name="Hasnain S.E."/>
            <person name="Tyagi A.K."/>
            <person name="Tyagi A.K."/>
        </authorList>
    </citation>
    <scope>NUCLEOTIDE SEQUENCE [LARGE SCALE GENOMIC DNA]</scope>
    <source>
        <strain evidence="2">DSM 45239 / MTCC 9506</strain>
    </source>
</reference>
<dbReference type="AlphaFoldDB" id="J9WDU7"/>
<evidence type="ECO:0000313" key="2">
    <source>
        <dbReference type="Proteomes" id="UP000007329"/>
    </source>
</evidence>
<reference evidence="1 2" key="1">
    <citation type="journal article" date="2007" name="PLoS ONE">
        <title>Molecular analysis of a leprosy immunotherapeutic bacillus provides insights into Mycobacterium evolution.</title>
        <authorList>
            <person name="Ahmed N."/>
            <person name="Saini V."/>
            <person name="Raghuvanshi S."/>
            <person name="Khurana J.P."/>
            <person name="Tyagi A.K."/>
            <person name="Tyagi A.K."/>
            <person name="Hasnain S.E."/>
        </authorList>
    </citation>
    <scope>NUCLEOTIDE SEQUENCE [LARGE SCALE GENOMIC DNA]</scope>
    <source>
        <strain evidence="1">MTCC 9506</strain>
    </source>
</reference>
<name>J9WDU7_MYCIP</name>
<organism evidence="1 2">
    <name type="scientific">Mycobacterium indicus pranii (strain DSM 45239 / MTCC 9506)</name>
    <dbReference type="NCBI Taxonomy" id="1232724"/>
    <lineage>
        <taxon>Bacteria</taxon>
        <taxon>Bacillati</taxon>
        <taxon>Actinomycetota</taxon>
        <taxon>Actinomycetes</taxon>
        <taxon>Mycobacteriales</taxon>
        <taxon>Mycobacteriaceae</taxon>
        <taxon>Mycobacterium</taxon>
        <taxon>Mycobacterium avium complex (MAC)</taxon>
    </lineage>
</organism>
<dbReference type="EMBL" id="CP002275">
    <property type="protein sequence ID" value="AFS15200.1"/>
    <property type="molecule type" value="Genomic_DNA"/>
</dbReference>
<evidence type="ECO:0000313" key="1">
    <source>
        <dbReference type="EMBL" id="AFS15200.1"/>
    </source>
</evidence>
<dbReference type="KEGG" id="mid:MIP_04733"/>
<sequence>MWWLAPWKLLIKTTIDEMPPPGAQTTQLGEFTSHIHPTSGAARLATLPDGSRILRLDNLHATLGPQLRVWLSDTRVAMSTPPGSVILWCARFGVSFGAAELRFVPQSLDTPLRV</sequence>
<accession>J9WDU7</accession>
<dbReference type="PATRIC" id="fig|1232724.3.peg.3233"/>
<protein>
    <submittedName>
        <fullName evidence="1">Putative secreted protein</fullName>
    </submittedName>
</protein>
<dbReference type="Proteomes" id="UP000007329">
    <property type="component" value="Chromosome"/>
</dbReference>
<proteinExistence type="predicted"/>
<gene>
    <name evidence="1" type="ORF">MIP_04733</name>
</gene>